<dbReference type="Proteomes" id="UP000808761">
    <property type="component" value="Unassembled WGS sequence"/>
</dbReference>
<comment type="caution">
    <text evidence="2">The sequence shown here is derived from an EMBL/GenBank/DDBJ whole genome shotgun (WGS) entry which is preliminary data.</text>
</comment>
<dbReference type="AlphaFoldDB" id="A0A9D6UK12"/>
<accession>A0A9D6UK12</accession>
<reference evidence="2" key="1">
    <citation type="submission" date="2020-07" db="EMBL/GenBank/DDBJ databases">
        <title>Huge and variable diversity of episymbiotic CPR bacteria and DPANN archaea in groundwater ecosystems.</title>
        <authorList>
            <person name="He C.Y."/>
            <person name="Keren R."/>
            <person name="Whittaker M."/>
            <person name="Farag I.F."/>
            <person name="Doudna J."/>
            <person name="Cate J.H.D."/>
            <person name="Banfield J.F."/>
        </authorList>
    </citation>
    <scope>NUCLEOTIDE SEQUENCE</scope>
    <source>
        <strain evidence="2">NC_groundwater_1860_Pr3_B-0.1um_51_7</strain>
    </source>
</reference>
<organism evidence="2 3">
    <name type="scientific">Candidatus Saganbacteria bacterium</name>
    <dbReference type="NCBI Taxonomy" id="2575572"/>
    <lineage>
        <taxon>Bacteria</taxon>
        <taxon>Bacillati</taxon>
        <taxon>Saganbacteria</taxon>
    </lineage>
</organism>
<feature type="signal peptide" evidence="1">
    <location>
        <begin position="1"/>
        <end position="19"/>
    </location>
</feature>
<evidence type="ECO:0000313" key="2">
    <source>
        <dbReference type="EMBL" id="MBI5078522.1"/>
    </source>
</evidence>
<feature type="chain" id="PRO_5039226894" evidence="1">
    <location>
        <begin position="20"/>
        <end position="95"/>
    </location>
</feature>
<evidence type="ECO:0000256" key="1">
    <source>
        <dbReference type="SAM" id="SignalP"/>
    </source>
</evidence>
<evidence type="ECO:0000313" key="3">
    <source>
        <dbReference type="Proteomes" id="UP000808761"/>
    </source>
</evidence>
<proteinExistence type="predicted"/>
<protein>
    <submittedName>
        <fullName evidence="2">Uncharacterized protein</fullName>
    </submittedName>
</protein>
<keyword evidence="1" id="KW-0732">Signal</keyword>
<dbReference type="EMBL" id="JACRKR010000033">
    <property type="protein sequence ID" value="MBI5078522.1"/>
    <property type="molecule type" value="Genomic_DNA"/>
</dbReference>
<gene>
    <name evidence="2" type="ORF">HZB08_00680</name>
</gene>
<name>A0A9D6UK12_UNCSA</name>
<sequence length="95" mass="10064">MKMVGLLIVLSLLITPAFAVPAPGAPPATIEAAAPNFWTEFDITFWQTLPFAAFWGYAVGAQLFPEAAARNGILAFAAEASAANAFSHARRITAR</sequence>